<reference evidence="5 6" key="1">
    <citation type="submission" date="2019-06" db="EMBL/GenBank/DDBJ databases">
        <title>Sequencing the genomes of 1000 actinobacteria strains.</title>
        <authorList>
            <person name="Klenk H.-P."/>
        </authorList>
    </citation>
    <scope>NUCLEOTIDE SEQUENCE [LARGE SCALE GENOMIC DNA]</scope>
    <source>
        <strain evidence="5 6">DSM 45679</strain>
    </source>
</reference>
<dbReference type="AlphaFoldDB" id="A0A542DPK0"/>
<dbReference type="InterPro" id="IPR029046">
    <property type="entry name" value="LolA/LolB/LppX"/>
</dbReference>
<keyword evidence="6" id="KW-1185">Reference proteome</keyword>
<proteinExistence type="inferred from homology"/>
<accession>A0A542DPK0</accession>
<keyword evidence="3" id="KW-1003">Cell membrane</keyword>
<dbReference type="InterPro" id="IPR009830">
    <property type="entry name" value="LppX/LprAFG"/>
</dbReference>
<comment type="subcellular location">
    <subcellularLocation>
        <location evidence="1">Cell envelope</location>
    </subcellularLocation>
</comment>
<comment type="caution">
    <text evidence="5">The sequence shown here is derived from an EMBL/GenBank/DDBJ whole genome shotgun (WGS) entry which is preliminary data.</text>
</comment>
<sequence>MLCRRTALVTALALGLLAGCASSPDTTGPLPEGRGLVAAAADRLAELRSVRFTLGVSGTVPGMNIRNLEGAASTEGGEFGWASGTADVQDGLERVEYEFLLQGDTLYLTGNEGSRWEEPVPARYAPATVLAPETGLRQLLTSARELETEGREELEEVEAFRVNGAVSREVVSELVPGIQSDVDLKFWVTAEQPRDLVRVWMQIPPRKPNEGAVMLELALTEHNLPVRP</sequence>
<dbReference type="SUPFAM" id="SSF89392">
    <property type="entry name" value="Prokaryotic lipoproteins and lipoprotein localization factors"/>
    <property type="match status" value="1"/>
</dbReference>
<keyword evidence="3" id="KW-0472">Membrane</keyword>
<evidence type="ECO:0000313" key="6">
    <source>
        <dbReference type="Proteomes" id="UP000320876"/>
    </source>
</evidence>
<feature type="chain" id="PRO_5022221591" evidence="4">
    <location>
        <begin position="24"/>
        <end position="228"/>
    </location>
</feature>
<evidence type="ECO:0000256" key="2">
    <source>
        <dbReference type="ARBA" id="ARBA00009194"/>
    </source>
</evidence>
<dbReference type="EMBL" id="VFML01000001">
    <property type="protein sequence ID" value="TQJ04976.1"/>
    <property type="molecule type" value="Genomic_DNA"/>
</dbReference>
<keyword evidence="5" id="KW-0449">Lipoprotein</keyword>
<dbReference type="Proteomes" id="UP000320876">
    <property type="component" value="Unassembled WGS sequence"/>
</dbReference>
<dbReference type="GO" id="GO:0030313">
    <property type="term" value="C:cell envelope"/>
    <property type="evidence" value="ECO:0007669"/>
    <property type="project" value="UniProtKB-SubCell"/>
</dbReference>
<dbReference type="PROSITE" id="PS51257">
    <property type="entry name" value="PROKAR_LIPOPROTEIN"/>
    <property type="match status" value="1"/>
</dbReference>
<organism evidence="5 6">
    <name type="scientific">Amycolatopsis cihanbeyliensis</name>
    <dbReference type="NCBI Taxonomy" id="1128664"/>
    <lineage>
        <taxon>Bacteria</taxon>
        <taxon>Bacillati</taxon>
        <taxon>Actinomycetota</taxon>
        <taxon>Actinomycetes</taxon>
        <taxon>Pseudonocardiales</taxon>
        <taxon>Pseudonocardiaceae</taxon>
        <taxon>Amycolatopsis</taxon>
    </lineage>
</organism>
<dbReference type="Gene3D" id="2.50.20.20">
    <property type="match status" value="1"/>
</dbReference>
<dbReference type="Pfam" id="PF07161">
    <property type="entry name" value="LppX_LprAFG"/>
    <property type="match status" value="1"/>
</dbReference>
<protein>
    <submittedName>
        <fullName evidence="5">Lipoprotein LprG</fullName>
    </submittedName>
</protein>
<dbReference type="CDD" id="cd16334">
    <property type="entry name" value="LppX-like"/>
    <property type="match status" value="1"/>
</dbReference>
<evidence type="ECO:0000313" key="5">
    <source>
        <dbReference type="EMBL" id="TQJ04976.1"/>
    </source>
</evidence>
<feature type="signal peptide" evidence="4">
    <location>
        <begin position="1"/>
        <end position="23"/>
    </location>
</feature>
<comment type="similarity">
    <text evidence="2">Belongs to the LppX/LprAFG lipoprotein family.</text>
</comment>
<evidence type="ECO:0000256" key="4">
    <source>
        <dbReference type="SAM" id="SignalP"/>
    </source>
</evidence>
<name>A0A542DPK0_AMYCI</name>
<dbReference type="RefSeq" id="WP_142000579.1">
    <property type="nucleotide sequence ID" value="NZ_VFML01000001.1"/>
</dbReference>
<keyword evidence="4" id="KW-0732">Signal</keyword>
<evidence type="ECO:0000256" key="1">
    <source>
        <dbReference type="ARBA" id="ARBA00004196"/>
    </source>
</evidence>
<evidence type="ECO:0000256" key="3">
    <source>
        <dbReference type="ARBA" id="ARBA00022475"/>
    </source>
</evidence>
<dbReference type="OrthoDB" id="3635284at2"/>
<gene>
    <name evidence="5" type="ORF">FB471_4788</name>
</gene>